<evidence type="ECO:0000313" key="4">
    <source>
        <dbReference type="Proteomes" id="UP001446871"/>
    </source>
</evidence>
<keyword evidence="2" id="KW-1133">Transmembrane helix</keyword>
<feature type="transmembrane region" description="Helical" evidence="2">
    <location>
        <begin position="46"/>
        <end position="64"/>
    </location>
</feature>
<feature type="compositionally biased region" description="Basic and acidic residues" evidence="1">
    <location>
        <begin position="78"/>
        <end position="98"/>
    </location>
</feature>
<accession>A0ABR1V8D7</accession>
<name>A0ABR1V8D7_9PEZI</name>
<evidence type="ECO:0000313" key="3">
    <source>
        <dbReference type="EMBL" id="KAK8067466.1"/>
    </source>
</evidence>
<keyword evidence="4" id="KW-1185">Reference proteome</keyword>
<keyword evidence="2" id="KW-0812">Transmembrane</keyword>
<protein>
    <submittedName>
        <fullName evidence="3">Uncharacterized protein</fullName>
    </submittedName>
</protein>
<evidence type="ECO:0000256" key="2">
    <source>
        <dbReference type="SAM" id="Phobius"/>
    </source>
</evidence>
<dbReference type="EMBL" id="JAQQWM010000004">
    <property type="protein sequence ID" value="KAK8067466.1"/>
    <property type="molecule type" value="Genomic_DNA"/>
</dbReference>
<organism evidence="3 4">
    <name type="scientific">Apiospora saccharicola</name>
    <dbReference type="NCBI Taxonomy" id="335842"/>
    <lineage>
        <taxon>Eukaryota</taxon>
        <taxon>Fungi</taxon>
        <taxon>Dikarya</taxon>
        <taxon>Ascomycota</taxon>
        <taxon>Pezizomycotina</taxon>
        <taxon>Sordariomycetes</taxon>
        <taxon>Xylariomycetidae</taxon>
        <taxon>Amphisphaeriales</taxon>
        <taxon>Apiosporaceae</taxon>
        <taxon>Apiospora</taxon>
    </lineage>
</organism>
<gene>
    <name evidence="3" type="ORF">PG996_006578</name>
</gene>
<sequence length="98" mass="9742">MRPPPRLSVASLAPLGIPGAHARPLAPGVAGDLVLVPDGTPAGVGAVLGGALGVLFSSLVRAVVEQALAGRRSLSTKRGGEEQREGGDDTDHFDGGVV</sequence>
<evidence type="ECO:0000256" key="1">
    <source>
        <dbReference type="SAM" id="MobiDB-lite"/>
    </source>
</evidence>
<feature type="region of interest" description="Disordered" evidence="1">
    <location>
        <begin position="71"/>
        <end position="98"/>
    </location>
</feature>
<comment type="caution">
    <text evidence="3">The sequence shown here is derived from an EMBL/GenBank/DDBJ whole genome shotgun (WGS) entry which is preliminary data.</text>
</comment>
<keyword evidence="2" id="KW-0472">Membrane</keyword>
<reference evidence="3 4" key="1">
    <citation type="submission" date="2023-01" db="EMBL/GenBank/DDBJ databases">
        <title>Analysis of 21 Apiospora genomes using comparative genomics revels a genus with tremendous synthesis potential of carbohydrate active enzymes and secondary metabolites.</title>
        <authorList>
            <person name="Sorensen T."/>
        </authorList>
    </citation>
    <scope>NUCLEOTIDE SEQUENCE [LARGE SCALE GENOMIC DNA]</scope>
    <source>
        <strain evidence="3 4">CBS 83171</strain>
    </source>
</reference>
<proteinExistence type="predicted"/>
<dbReference type="Proteomes" id="UP001446871">
    <property type="component" value="Unassembled WGS sequence"/>
</dbReference>